<dbReference type="Pfam" id="PF00328">
    <property type="entry name" value="His_Phos_2"/>
    <property type="match status" value="1"/>
</dbReference>
<name>A0A3D8QNC8_9HELO</name>
<evidence type="ECO:0000256" key="2">
    <source>
        <dbReference type="ARBA" id="ARBA00012632"/>
    </source>
</evidence>
<accession>A0A3D8QNC8</accession>
<sequence length="557" mass="60126">MQLTSTTTATAVLLALLANLTSVRATTTVTASSDAGSPTSDRFPPSGTTVNSVLFPPEPEVGFPGPTPTGSEPEAIQSAPAYPYNNQPAGSFPLITVPPRGNDLSSTFDIKKYWGNLSPWYSLSSADYGLPDASPLIPDGCTITQLHLLYRHGARYPTSGAAPSVFASKVHNASLAGFSTSGELAFLSSWRYHLGAELLTPFGRSQNFELGVAYRQLYGELLNNFTASGTLPVFRTESQDRMVKTAENFAAGFFGVPEYMDQVSIEILVESLGFNNSGAPYEVCNNSNIASRGSIGSTVATKFATNAFNATLARLNSQVSGALNFTSTDAIAMLQMCSYETHAIGYSPFCALFSEQDFINYEYYFDLSFYYNNGPGSPVAAAQGKGFLQEFVARFTHQYPNASSALNLTFDNSNTYFPLNNSIYADATHEVVVLDTLTAFNLTALFKGPPLSATGDQKSNSFVASKIVPFATHFTVQIMECPHKVPTKQMRFLVNDAVIPISESYAGCPDDPDGLCPFDTVVPILVDRMNEIDFTYDCFANYTAKAGVDYNGRAPRS</sequence>
<comment type="similarity">
    <text evidence="1">Belongs to the histidine acid phosphatase family.</text>
</comment>
<dbReference type="InterPro" id="IPR000560">
    <property type="entry name" value="His_Pase_clade-2"/>
</dbReference>
<gene>
    <name evidence="6" type="ORF">BP6252_10850</name>
</gene>
<evidence type="ECO:0000256" key="4">
    <source>
        <dbReference type="SAM" id="MobiDB-lite"/>
    </source>
</evidence>
<dbReference type="FunFam" id="3.40.50.1240:FF:000033">
    <property type="entry name" value="Chromosome 12, whole genome shotgun sequence"/>
    <property type="match status" value="1"/>
</dbReference>
<evidence type="ECO:0000313" key="7">
    <source>
        <dbReference type="Proteomes" id="UP000256645"/>
    </source>
</evidence>
<dbReference type="PROSITE" id="PS00616">
    <property type="entry name" value="HIS_ACID_PHOSPHAT_1"/>
    <property type="match status" value="1"/>
</dbReference>
<evidence type="ECO:0000256" key="3">
    <source>
        <dbReference type="ARBA" id="ARBA00022801"/>
    </source>
</evidence>
<feature type="region of interest" description="Disordered" evidence="4">
    <location>
        <begin position="28"/>
        <end position="82"/>
    </location>
</feature>
<keyword evidence="3" id="KW-0378">Hydrolase</keyword>
<dbReference type="PANTHER" id="PTHR20963:SF55">
    <property type="entry name" value="PHOSPHATASE, PUTATIVE-RELATED"/>
    <property type="match status" value="1"/>
</dbReference>
<proteinExistence type="inferred from homology"/>
<dbReference type="EC" id="3.1.3.8" evidence="2"/>
<keyword evidence="5" id="KW-0732">Signal</keyword>
<dbReference type="STRING" id="1849047.A0A3D8QNC8"/>
<dbReference type="InterPro" id="IPR033379">
    <property type="entry name" value="Acid_Pase_AS"/>
</dbReference>
<dbReference type="Proteomes" id="UP000256645">
    <property type="component" value="Unassembled WGS sequence"/>
</dbReference>
<reference evidence="6 7" key="1">
    <citation type="journal article" date="2018" name="IMA Fungus">
        <title>IMA Genome-F 9: Draft genome sequence of Annulohypoxylon stygium, Aspergillus mulundensis, Berkeleyomyces basicola (syn. Thielaviopsis basicola), Ceratocystis smalleyi, two Cercospora beticola strains, Coleophoma cylindrospora, Fusarium fracticaudum, Phialophora cf. hyalina, and Morchella septimelata.</title>
        <authorList>
            <person name="Wingfield B.D."/>
            <person name="Bills G.F."/>
            <person name="Dong Y."/>
            <person name="Huang W."/>
            <person name="Nel W.J."/>
            <person name="Swalarsk-Parry B.S."/>
            <person name="Vaghefi N."/>
            <person name="Wilken P.M."/>
            <person name="An Z."/>
            <person name="de Beer Z.W."/>
            <person name="De Vos L."/>
            <person name="Chen L."/>
            <person name="Duong T.A."/>
            <person name="Gao Y."/>
            <person name="Hammerbacher A."/>
            <person name="Kikkert J.R."/>
            <person name="Li Y."/>
            <person name="Li H."/>
            <person name="Li K."/>
            <person name="Li Q."/>
            <person name="Liu X."/>
            <person name="Ma X."/>
            <person name="Naidoo K."/>
            <person name="Pethybridge S.J."/>
            <person name="Sun J."/>
            <person name="Steenkamp E.T."/>
            <person name="van der Nest M.A."/>
            <person name="van Wyk S."/>
            <person name="Wingfield M.J."/>
            <person name="Xiong C."/>
            <person name="Yue Q."/>
            <person name="Zhang X."/>
        </authorList>
    </citation>
    <scope>NUCLEOTIDE SEQUENCE [LARGE SCALE GENOMIC DNA]</scope>
    <source>
        <strain evidence="6 7">BP6252</strain>
    </source>
</reference>
<comment type="caution">
    <text evidence="6">The sequence shown here is derived from an EMBL/GenBank/DDBJ whole genome shotgun (WGS) entry which is preliminary data.</text>
</comment>
<dbReference type="EMBL" id="PDLM01000013">
    <property type="protein sequence ID" value="RDW63305.1"/>
    <property type="molecule type" value="Genomic_DNA"/>
</dbReference>
<dbReference type="InterPro" id="IPR029033">
    <property type="entry name" value="His_PPase_superfam"/>
</dbReference>
<organism evidence="6 7">
    <name type="scientific">Coleophoma cylindrospora</name>
    <dbReference type="NCBI Taxonomy" id="1849047"/>
    <lineage>
        <taxon>Eukaryota</taxon>
        <taxon>Fungi</taxon>
        <taxon>Dikarya</taxon>
        <taxon>Ascomycota</taxon>
        <taxon>Pezizomycotina</taxon>
        <taxon>Leotiomycetes</taxon>
        <taxon>Helotiales</taxon>
        <taxon>Dermateaceae</taxon>
        <taxon>Coleophoma</taxon>
    </lineage>
</organism>
<keyword evidence="7" id="KW-1185">Reference proteome</keyword>
<dbReference type="GO" id="GO:0016158">
    <property type="term" value="F:inositol hexakisphosphate 3-phosphatase activity"/>
    <property type="evidence" value="ECO:0007669"/>
    <property type="project" value="UniProtKB-EC"/>
</dbReference>
<dbReference type="GO" id="GO:0003993">
    <property type="term" value="F:acid phosphatase activity"/>
    <property type="evidence" value="ECO:0007669"/>
    <property type="project" value="TreeGrafter"/>
</dbReference>
<dbReference type="SUPFAM" id="SSF53254">
    <property type="entry name" value="Phosphoglycerate mutase-like"/>
    <property type="match status" value="1"/>
</dbReference>
<protein>
    <recommendedName>
        <fullName evidence="2">3-phytase</fullName>
        <ecNumber evidence="2">3.1.3.8</ecNumber>
    </recommendedName>
</protein>
<dbReference type="OrthoDB" id="6509975at2759"/>
<feature type="compositionally biased region" description="Polar residues" evidence="4">
    <location>
        <begin position="34"/>
        <end position="52"/>
    </location>
</feature>
<dbReference type="PANTHER" id="PTHR20963">
    <property type="entry name" value="MULTIPLE INOSITOL POLYPHOSPHATE PHOSPHATASE-RELATED"/>
    <property type="match status" value="1"/>
</dbReference>
<dbReference type="AlphaFoldDB" id="A0A3D8QNC8"/>
<feature type="signal peptide" evidence="5">
    <location>
        <begin position="1"/>
        <end position="25"/>
    </location>
</feature>
<evidence type="ECO:0000256" key="1">
    <source>
        <dbReference type="ARBA" id="ARBA00005375"/>
    </source>
</evidence>
<evidence type="ECO:0000313" key="6">
    <source>
        <dbReference type="EMBL" id="RDW63305.1"/>
    </source>
</evidence>
<dbReference type="Gene3D" id="3.40.50.1240">
    <property type="entry name" value="Phosphoglycerate mutase-like"/>
    <property type="match status" value="1"/>
</dbReference>
<evidence type="ECO:0000256" key="5">
    <source>
        <dbReference type="SAM" id="SignalP"/>
    </source>
</evidence>
<feature type="chain" id="PRO_5017576047" description="3-phytase" evidence="5">
    <location>
        <begin position="26"/>
        <end position="557"/>
    </location>
</feature>
<dbReference type="CDD" id="cd07061">
    <property type="entry name" value="HP_HAP_like"/>
    <property type="match status" value="1"/>
</dbReference>